<keyword evidence="3 5" id="KW-0540">Nuclease</keyword>
<evidence type="ECO:0000313" key="8">
    <source>
        <dbReference type="Proteomes" id="UP000774750"/>
    </source>
</evidence>
<name>A0A938X8L9_9FIRM</name>
<dbReference type="SMART" id="SM00732">
    <property type="entry name" value="YqgFc"/>
    <property type="match status" value="1"/>
</dbReference>
<dbReference type="SUPFAM" id="SSF53098">
    <property type="entry name" value="Ribonuclease H-like"/>
    <property type="match status" value="1"/>
</dbReference>
<evidence type="ECO:0000256" key="5">
    <source>
        <dbReference type="HAMAP-Rule" id="MF_00651"/>
    </source>
</evidence>
<dbReference type="Gene3D" id="3.30.420.140">
    <property type="entry name" value="YqgF/RNase H-like domain"/>
    <property type="match status" value="1"/>
</dbReference>
<dbReference type="GO" id="GO:0004518">
    <property type="term" value="F:nuclease activity"/>
    <property type="evidence" value="ECO:0007669"/>
    <property type="project" value="UniProtKB-KW"/>
</dbReference>
<protein>
    <recommendedName>
        <fullName evidence="5">Putative pre-16S rRNA nuclease</fullName>
        <ecNumber evidence="5">3.1.-.-</ecNumber>
    </recommendedName>
</protein>
<evidence type="ECO:0000259" key="6">
    <source>
        <dbReference type="SMART" id="SM00732"/>
    </source>
</evidence>
<feature type="domain" description="YqgF/RNase H-like" evidence="6">
    <location>
        <begin position="1"/>
        <end position="101"/>
    </location>
</feature>
<dbReference type="InterPro" id="IPR012337">
    <property type="entry name" value="RNaseH-like_sf"/>
</dbReference>
<evidence type="ECO:0000313" key="7">
    <source>
        <dbReference type="EMBL" id="MBM6921935.1"/>
    </source>
</evidence>
<organism evidence="7 8">
    <name type="scientific">Merdimmobilis hominis</name>
    <dbReference type="NCBI Taxonomy" id="2897707"/>
    <lineage>
        <taxon>Bacteria</taxon>
        <taxon>Bacillati</taxon>
        <taxon>Bacillota</taxon>
        <taxon>Clostridia</taxon>
        <taxon>Eubacteriales</taxon>
        <taxon>Oscillospiraceae</taxon>
        <taxon>Merdimmobilis</taxon>
    </lineage>
</organism>
<dbReference type="AlphaFoldDB" id="A0A938X8L9"/>
<dbReference type="PANTHER" id="PTHR33317:SF4">
    <property type="entry name" value="POLYNUCLEOTIDYL TRANSFERASE, RIBONUCLEASE H-LIKE SUPERFAMILY PROTEIN"/>
    <property type="match status" value="1"/>
</dbReference>
<dbReference type="NCBIfam" id="TIGR00250">
    <property type="entry name" value="RNAse_H_YqgF"/>
    <property type="match status" value="1"/>
</dbReference>
<dbReference type="EC" id="3.1.-.-" evidence="5"/>
<comment type="similarity">
    <text evidence="5">Belongs to the YqgF HJR family.</text>
</comment>
<sequence>MKILAVDYGEARTGLAICDRTEFLASPLGTLYEKEFAQTVTKIVYTIREYGVEGVVVGHPVNMDGSRGEKAQICERLADALRKLTGLPVALWDERQTTMQAATYLNETNVRGQKRKEVIDQVAATIILESYLAYRKNEKAAKEKAESEGK</sequence>
<evidence type="ECO:0000256" key="1">
    <source>
        <dbReference type="ARBA" id="ARBA00022490"/>
    </source>
</evidence>
<keyword evidence="1 5" id="KW-0963">Cytoplasm</keyword>
<gene>
    <name evidence="7" type="primary">ruvX</name>
    <name evidence="7" type="ORF">H6A12_12380</name>
</gene>
<dbReference type="InterPro" id="IPR005227">
    <property type="entry name" value="YqgF"/>
</dbReference>
<evidence type="ECO:0000256" key="4">
    <source>
        <dbReference type="ARBA" id="ARBA00022801"/>
    </source>
</evidence>
<comment type="function">
    <text evidence="5">Could be a nuclease involved in processing of the 5'-end of pre-16S rRNA.</text>
</comment>
<dbReference type="Pfam" id="PF03652">
    <property type="entry name" value="RuvX"/>
    <property type="match status" value="1"/>
</dbReference>
<dbReference type="GO" id="GO:0016788">
    <property type="term" value="F:hydrolase activity, acting on ester bonds"/>
    <property type="evidence" value="ECO:0007669"/>
    <property type="project" value="UniProtKB-UniRule"/>
</dbReference>
<dbReference type="InterPro" id="IPR006641">
    <property type="entry name" value="YqgF/RNaseH-like_dom"/>
</dbReference>
<dbReference type="PANTHER" id="PTHR33317">
    <property type="entry name" value="POLYNUCLEOTIDYL TRANSFERASE, RIBONUCLEASE H-LIKE SUPERFAMILY PROTEIN"/>
    <property type="match status" value="1"/>
</dbReference>
<evidence type="ECO:0000256" key="3">
    <source>
        <dbReference type="ARBA" id="ARBA00022722"/>
    </source>
</evidence>
<dbReference type="InterPro" id="IPR037027">
    <property type="entry name" value="YqgF/RNaseH-like_dom_sf"/>
</dbReference>
<proteinExistence type="inferred from homology"/>
<comment type="caution">
    <text evidence="7">The sequence shown here is derived from an EMBL/GenBank/DDBJ whole genome shotgun (WGS) entry which is preliminary data.</text>
</comment>
<comment type="subcellular location">
    <subcellularLocation>
        <location evidence="5">Cytoplasm</location>
    </subcellularLocation>
</comment>
<dbReference type="Proteomes" id="UP000774750">
    <property type="component" value="Unassembled WGS sequence"/>
</dbReference>
<keyword evidence="8" id="KW-1185">Reference proteome</keyword>
<evidence type="ECO:0000256" key="2">
    <source>
        <dbReference type="ARBA" id="ARBA00022517"/>
    </source>
</evidence>
<dbReference type="RefSeq" id="WP_204448305.1">
    <property type="nucleotide sequence ID" value="NZ_JACJKY010000034.1"/>
</dbReference>
<dbReference type="GO" id="GO:0000967">
    <property type="term" value="P:rRNA 5'-end processing"/>
    <property type="evidence" value="ECO:0007669"/>
    <property type="project" value="UniProtKB-UniRule"/>
</dbReference>
<reference evidence="7" key="2">
    <citation type="journal article" date="2021" name="Sci. Rep.">
        <title>The distribution of antibiotic resistance genes in chicken gut microbiota commensals.</title>
        <authorList>
            <person name="Juricova H."/>
            <person name="Matiasovicova J."/>
            <person name="Kubasova T."/>
            <person name="Cejkova D."/>
            <person name="Rychlik I."/>
        </authorList>
    </citation>
    <scope>NUCLEOTIDE SEQUENCE</scope>
    <source>
        <strain evidence="7">An559</strain>
    </source>
</reference>
<dbReference type="GO" id="GO:0005829">
    <property type="term" value="C:cytosol"/>
    <property type="evidence" value="ECO:0007669"/>
    <property type="project" value="TreeGrafter"/>
</dbReference>
<reference evidence="7" key="1">
    <citation type="submission" date="2020-08" db="EMBL/GenBank/DDBJ databases">
        <authorList>
            <person name="Cejkova D."/>
            <person name="Kubasova T."/>
            <person name="Jahodarova E."/>
            <person name="Rychlik I."/>
        </authorList>
    </citation>
    <scope>NUCLEOTIDE SEQUENCE</scope>
    <source>
        <strain evidence="7">An559</strain>
    </source>
</reference>
<keyword evidence="2 5" id="KW-0690">Ribosome biogenesis</keyword>
<dbReference type="EMBL" id="JACJKY010000034">
    <property type="protein sequence ID" value="MBM6921935.1"/>
    <property type="molecule type" value="Genomic_DNA"/>
</dbReference>
<keyword evidence="4 5" id="KW-0378">Hydrolase</keyword>
<dbReference type="HAMAP" id="MF_00651">
    <property type="entry name" value="Nuclease_YqgF"/>
    <property type="match status" value="1"/>
</dbReference>
<accession>A0A938X8L9</accession>
<dbReference type="CDD" id="cd16964">
    <property type="entry name" value="YqgF"/>
    <property type="match status" value="1"/>
</dbReference>